<dbReference type="EMBL" id="CP000677">
    <property type="protein sequence ID" value="ABP64337.1"/>
    <property type="molecule type" value="Genomic_DNA"/>
</dbReference>
<keyword evidence="1" id="KW-0614">Plasmid</keyword>
<organism evidence="1 2">
    <name type="scientific">Novosphingobium aromaticivorans (strain ATCC 700278 / DSM 12444 / CCUG 56034 / CIP 105152 / NBRC 16084 / F199)</name>
    <dbReference type="NCBI Taxonomy" id="279238"/>
    <lineage>
        <taxon>Bacteria</taxon>
        <taxon>Pseudomonadati</taxon>
        <taxon>Pseudomonadota</taxon>
        <taxon>Alphaproteobacteria</taxon>
        <taxon>Sphingomonadales</taxon>
        <taxon>Sphingomonadaceae</taxon>
        <taxon>Novosphingobium</taxon>
    </lineage>
</organism>
<protein>
    <submittedName>
        <fullName evidence="1">Uncharacterized protein</fullName>
    </submittedName>
</protein>
<dbReference type="KEGG" id="nar:Saro_3477"/>
<proteinExistence type="predicted"/>
<dbReference type="PROSITE" id="PS51318">
    <property type="entry name" value="TAT"/>
    <property type="match status" value="1"/>
</dbReference>
<evidence type="ECO:0000313" key="1">
    <source>
        <dbReference type="EMBL" id="ABP64337.1"/>
    </source>
</evidence>
<sequence length="124" mass="12702">MPPAIPAMSRRTFLSVSTVATVATAVPAAAVIGTAGPLAIASRRNAVPADWTGPVVVLSGDYSQRLAQMREAVGGAVGREIALYLDGADAVLFDIANMDQRARLRPVLAPNPPKATRPATGVAA</sequence>
<dbReference type="Proteomes" id="UP000009134">
    <property type="component" value="Plasmid pNL2"/>
</dbReference>
<accession>A4XEH6</accession>
<reference evidence="1 2" key="1">
    <citation type="submission" date="2007-04" db="EMBL/GenBank/DDBJ databases">
        <title>Complete sequence of plasmid pNL2 of Novosphingobium aromaticivorans DSM 12444.</title>
        <authorList>
            <consortium name="US DOE Joint Genome Institute"/>
            <person name="Copeland A."/>
            <person name="Lucas S."/>
            <person name="Lapidus A."/>
            <person name="Barry K."/>
            <person name="Detter J.C."/>
            <person name="Glavina del Rio T."/>
            <person name="Hammon N."/>
            <person name="Israni S."/>
            <person name="Dalin E."/>
            <person name="Tice H."/>
            <person name="Pitluck S."/>
            <person name="Chertkov O."/>
            <person name="Han C."/>
            <person name="Thomson S."/>
            <person name="Schmutz J."/>
            <person name="Larimer F."/>
            <person name="Land M."/>
            <person name="Kyrpides N."/>
            <person name="Ivanova N."/>
            <person name="Fredrickson J."/>
            <person name="Romine M.F."/>
            <person name="Richardson P."/>
        </authorList>
    </citation>
    <scope>NUCLEOTIDE SEQUENCE [LARGE SCALE GENOMIC DNA]</scope>
    <source>
        <strain evidence="2">ATCC 700278 / DSM 12444 / CCUG 56034 / CIP 105152 / NBRC 16084 / F199</strain>
        <plasmid evidence="1 2">pNL2</plasmid>
    </source>
</reference>
<dbReference type="RefSeq" id="WP_011906724.1">
    <property type="nucleotide sequence ID" value="NC_009427.1"/>
</dbReference>
<dbReference type="AlphaFoldDB" id="A4XEH6"/>
<evidence type="ECO:0000313" key="2">
    <source>
        <dbReference type="Proteomes" id="UP000009134"/>
    </source>
</evidence>
<dbReference type="InterPro" id="IPR006311">
    <property type="entry name" value="TAT_signal"/>
</dbReference>
<name>A4XEH6_NOVAD</name>
<keyword evidence="2" id="KW-1185">Reference proteome</keyword>
<geneLocation type="plasmid" evidence="1 2">
    <name>pNL2</name>
</geneLocation>
<dbReference type="HOGENOM" id="CLU_2001497_0_0_5"/>
<gene>
    <name evidence="1" type="ordered locus">Saro_3477</name>
</gene>